<keyword evidence="5" id="KW-1185">Reference proteome</keyword>
<dbReference type="GO" id="GO:0030246">
    <property type="term" value="F:carbohydrate binding"/>
    <property type="evidence" value="ECO:0007669"/>
    <property type="project" value="InterPro"/>
</dbReference>
<evidence type="ECO:0000256" key="1">
    <source>
        <dbReference type="ARBA" id="ARBA00001913"/>
    </source>
</evidence>
<evidence type="ECO:0000256" key="3">
    <source>
        <dbReference type="ARBA" id="ARBA00022837"/>
    </source>
</evidence>
<dbReference type="Gene3D" id="2.70.98.10">
    <property type="match status" value="1"/>
</dbReference>
<comment type="caution">
    <text evidence="4">The sequence shown here is derived from an EMBL/GenBank/DDBJ whole genome shotgun (WGS) entry which is preliminary data.</text>
</comment>
<dbReference type="EMBL" id="MAKX01000001">
    <property type="protein sequence ID" value="OCK43545.1"/>
    <property type="molecule type" value="Genomic_DNA"/>
</dbReference>
<organism evidence="4 5">
    <name type="scientific">Tenacibaculum soleae</name>
    <dbReference type="NCBI Taxonomy" id="447689"/>
    <lineage>
        <taxon>Bacteria</taxon>
        <taxon>Pseudomonadati</taxon>
        <taxon>Bacteroidota</taxon>
        <taxon>Flavobacteriia</taxon>
        <taxon>Flavobacteriales</taxon>
        <taxon>Flavobacteriaceae</taxon>
        <taxon>Tenacibaculum</taxon>
    </lineage>
</organism>
<dbReference type="InterPro" id="IPR014718">
    <property type="entry name" value="GH-type_carb-bd"/>
</dbReference>
<sequence>MSAIIILKNTLSLATINNGELVSFIVNNKEFMHSKEAPGWNASDTEMFPIIGPTKNNDYTINTTNGIAKQDQHGLLRELSYQLISKNNTTVIFEKKYVKNTLVKNAKFSHKSTQEFLFWPYDFTFRKIISLTDTSIKIDFEITSDKGMPYMFGYHPSFKLSGLGTEIIKTEEEKITLNSILNVGSAAYKVLNIDEIILIKNNTPSLKINTKNFNNFMLWTEVNNMLCIEPITQYPLLKTQKYSEKNMRISTGKELFSVTISSL</sequence>
<dbReference type="InterPro" id="IPR011013">
    <property type="entry name" value="Gal_mutarotase_sf_dom"/>
</dbReference>
<proteinExistence type="predicted"/>
<dbReference type="GO" id="GO:0016853">
    <property type="term" value="F:isomerase activity"/>
    <property type="evidence" value="ECO:0007669"/>
    <property type="project" value="InterPro"/>
</dbReference>
<comment type="subunit">
    <text evidence="2">Monomer.</text>
</comment>
<dbReference type="AlphaFoldDB" id="A0A1B9Y149"/>
<evidence type="ECO:0000256" key="2">
    <source>
        <dbReference type="ARBA" id="ARBA00011245"/>
    </source>
</evidence>
<dbReference type="STRING" id="447689.BA195_02260"/>
<dbReference type="Pfam" id="PF01263">
    <property type="entry name" value="Aldose_epim"/>
    <property type="match status" value="1"/>
</dbReference>
<evidence type="ECO:0000313" key="5">
    <source>
        <dbReference type="Proteomes" id="UP000093186"/>
    </source>
</evidence>
<reference evidence="4 5" key="1">
    <citation type="submission" date="2016-06" db="EMBL/GenBank/DDBJ databases">
        <title>Draft Genome Sequence of Tenacibaculum soleae UCD-KL19.</title>
        <authorList>
            <person name="Eisen J.A."/>
            <person name="Coil D.A."/>
            <person name="Lujan K.M."/>
        </authorList>
    </citation>
    <scope>NUCLEOTIDE SEQUENCE [LARGE SCALE GENOMIC DNA]</scope>
    <source>
        <strain evidence="4 5">UCD-KL19</strain>
    </source>
</reference>
<dbReference type="OrthoDB" id="9795355at2"/>
<comment type="cofactor">
    <cofactor evidence="1">
        <name>Ca(2+)</name>
        <dbReference type="ChEBI" id="CHEBI:29108"/>
    </cofactor>
</comment>
<dbReference type="SUPFAM" id="SSF74650">
    <property type="entry name" value="Galactose mutarotase-like"/>
    <property type="match status" value="1"/>
</dbReference>
<dbReference type="GO" id="GO:0005975">
    <property type="term" value="P:carbohydrate metabolic process"/>
    <property type="evidence" value="ECO:0007669"/>
    <property type="project" value="InterPro"/>
</dbReference>
<keyword evidence="3" id="KW-0106">Calcium</keyword>
<dbReference type="RefSeq" id="WP_068702015.1">
    <property type="nucleotide sequence ID" value="NZ_MAKX01000001.1"/>
</dbReference>
<name>A0A1B9Y149_9FLAO</name>
<dbReference type="Proteomes" id="UP000093186">
    <property type="component" value="Unassembled WGS sequence"/>
</dbReference>
<dbReference type="InterPro" id="IPR008183">
    <property type="entry name" value="Aldose_1/G6P_1-epimerase"/>
</dbReference>
<accession>A0A1B9Y149</accession>
<gene>
    <name evidence="4" type="ORF">BA195_02260</name>
</gene>
<evidence type="ECO:0000313" key="4">
    <source>
        <dbReference type="EMBL" id="OCK43545.1"/>
    </source>
</evidence>
<protein>
    <submittedName>
        <fullName evidence="4">Aldose epimerase</fullName>
    </submittedName>
</protein>